<evidence type="ECO:0000256" key="5">
    <source>
        <dbReference type="ARBA" id="ARBA00022840"/>
    </source>
</evidence>
<evidence type="ECO:0000256" key="3">
    <source>
        <dbReference type="ARBA" id="ARBA00022741"/>
    </source>
</evidence>
<dbReference type="NCBIfam" id="TIGR00017">
    <property type="entry name" value="cmk"/>
    <property type="match status" value="1"/>
</dbReference>
<evidence type="ECO:0000256" key="9">
    <source>
        <dbReference type="HAMAP-Rule" id="MF_00238"/>
    </source>
</evidence>
<keyword evidence="9" id="KW-0963">Cytoplasm</keyword>
<keyword evidence="2 9" id="KW-0808">Transferase</keyword>
<evidence type="ECO:0000256" key="4">
    <source>
        <dbReference type="ARBA" id="ARBA00022777"/>
    </source>
</evidence>
<dbReference type="GO" id="GO:0016301">
    <property type="term" value="F:kinase activity"/>
    <property type="evidence" value="ECO:0007669"/>
    <property type="project" value="UniProtKB-KW"/>
</dbReference>
<dbReference type="Pfam" id="PF01613">
    <property type="entry name" value="Flavin_Reduct"/>
    <property type="match status" value="1"/>
</dbReference>
<dbReference type="HAMAP" id="MF_00238">
    <property type="entry name" value="Cytidyl_kinase_type1"/>
    <property type="match status" value="1"/>
</dbReference>
<evidence type="ECO:0000259" key="10">
    <source>
        <dbReference type="SMART" id="SM00903"/>
    </source>
</evidence>
<evidence type="ECO:0000256" key="2">
    <source>
        <dbReference type="ARBA" id="ARBA00022679"/>
    </source>
</evidence>
<accession>A0ABY7ZPY5</accession>
<dbReference type="InterPro" id="IPR050268">
    <property type="entry name" value="NADH-dep_flavin_reductase"/>
</dbReference>
<dbReference type="InterPro" id="IPR011994">
    <property type="entry name" value="Cytidylate_kinase_dom"/>
</dbReference>
<dbReference type="CDD" id="cd02020">
    <property type="entry name" value="CMPK"/>
    <property type="match status" value="1"/>
</dbReference>
<evidence type="ECO:0000313" key="11">
    <source>
        <dbReference type="EMBL" id="WDZ85069.1"/>
    </source>
</evidence>
<name>A0ABY7ZPY5_9ACTN</name>
<dbReference type="EC" id="2.7.4.25" evidence="9"/>
<dbReference type="Pfam" id="PF02224">
    <property type="entry name" value="Cytidylate_kin"/>
    <property type="match status" value="1"/>
</dbReference>
<evidence type="ECO:0000256" key="7">
    <source>
        <dbReference type="ARBA" id="ARBA00047615"/>
    </source>
</evidence>
<keyword evidence="12" id="KW-1185">Reference proteome</keyword>
<protein>
    <recommendedName>
        <fullName evidence="9">Cytidylate kinase</fullName>
        <shortName evidence="9">CK</shortName>
        <ecNumber evidence="9">2.7.4.25</ecNumber>
    </recommendedName>
    <alternativeName>
        <fullName evidence="9">Cytidine monophosphate kinase</fullName>
        <shortName evidence="9">CMP kinase</shortName>
    </alternativeName>
</protein>
<dbReference type="InterPro" id="IPR027417">
    <property type="entry name" value="P-loop_NTPase"/>
</dbReference>
<keyword evidence="4 9" id="KW-0418">Kinase</keyword>
<dbReference type="InterPro" id="IPR012349">
    <property type="entry name" value="Split_barrel_FMN-bd"/>
</dbReference>
<proteinExistence type="inferred from homology"/>
<evidence type="ECO:0000256" key="6">
    <source>
        <dbReference type="ARBA" id="ARBA00023002"/>
    </source>
</evidence>
<dbReference type="SUPFAM" id="SSF52540">
    <property type="entry name" value="P-loop containing nucleoside triphosphate hydrolases"/>
    <property type="match status" value="1"/>
</dbReference>
<dbReference type="InterPro" id="IPR002563">
    <property type="entry name" value="Flavin_Rdtase-like_dom"/>
</dbReference>
<dbReference type="InterPro" id="IPR003136">
    <property type="entry name" value="Cytidylate_kin"/>
</dbReference>
<keyword evidence="6" id="KW-0560">Oxidoreductase</keyword>
<dbReference type="Proteomes" id="UP001219605">
    <property type="component" value="Chromosome"/>
</dbReference>
<dbReference type="RefSeq" id="WP_275031764.1">
    <property type="nucleotide sequence ID" value="NZ_CP118615.1"/>
</dbReference>
<sequence>MTSSQIVSAAHSEGESRGALRGVVAIDGPAAAGKSTTARGLALLSGAAYLDTGAIYRAVAWAVLRDGLSPEGGQVADLAGRLDIDISVDPSLGQQVTVDGERVEAQLRSRQVSEAVPSVASHPIVREAVHQIQRNVIARLVASRGGIVVEGRDIGTVVAPEAGLKVFLTASDDERALRRSRQEGVTTWNGIMAVRQALLRRDTRDRNRAVSPLAKAPDAVEVDTTSMTPAEVVDRLVSLADERGMLRLAAHPPVGPDGTPDDGPQETITSPATFRSLFRGHAAGVVVITADAGSGPVGFTATSLSSVSLHPPLVAFALSTSASSWETVSAATSVVVNFLSADQHEIARRFATSHVDRFAAPTSWSRLPSGEPVLDGVPAYLRAVPESRFEAGDHHLVVARAVEARIRRLHLPLIYHAGSYTTATTVL</sequence>
<dbReference type="SMART" id="SM00903">
    <property type="entry name" value="Flavin_Reduct"/>
    <property type="match status" value="1"/>
</dbReference>
<dbReference type="SUPFAM" id="SSF50475">
    <property type="entry name" value="FMN-binding split barrel"/>
    <property type="match status" value="1"/>
</dbReference>
<keyword evidence="3 9" id="KW-0547">Nucleotide-binding</keyword>
<dbReference type="PANTHER" id="PTHR30466">
    <property type="entry name" value="FLAVIN REDUCTASE"/>
    <property type="match status" value="1"/>
</dbReference>
<evidence type="ECO:0000313" key="12">
    <source>
        <dbReference type="Proteomes" id="UP001219605"/>
    </source>
</evidence>
<dbReference type="EMBL" id="CP118615">
    <property type="protein sequence ID" value="WDZ85069.1"/>
    <property type="molecule type" value="Genomic_DNA"/>
</dbReference>
<comment type="subcellular location">
    <subcellularLocation>
        <location evidence="9">Cytoplasm</location>
    </subcellularLocation>
</comment>
<gene>
    <name evidence="9 11" type="primary">cmk</name>
    <name evidence="11" type="ORF">PVK37_00915</name>
</gene>
<comment type="catalytic activity">
    <reaction evidence="7 9">
        <text>dCMP + ATP = dCDP + ADP</text>
        <dbReference type="Rhea" id="RHEA:25094"/>
        <dbReference type="ChEBI" id="CHEBI:30616"/>
        <dbReference type="ChEBI" id="CHEBI:57566"/>
        <dbReference type="ChEBI" id="CHEBI:58593"/>
        <dbReference type="ChEBI" id="CHEBI:456216"/>
        <dbReference type="EC" id="2.7.4.25"/>
    </reaction>
</comment>
<reference evidence="11 12" key="1">
    <citation type="submission" date="2023-02" db="EMBL/GenBank/DDBJ databases">
        <authorList>
            <person name="Mo P."/>
        </authorList>
    </citation>
    <scope>NUCLEOTIDE SEQUENCE [LARGE SCALE GENOMIC DNA]</scope>
    <source>
        <strain evidence="11 12">HUAS 3</strain>
    </source>
</reference>
<comment type="similarity">
    <text evidence="1 9">Belongs to the cytidylate kinase family. Type 1 subfamily.</text>
</comment>
<dbReference type="PANTHER" id="PTHR30466:SF1">
    <property type="entry name" value="FMN REDUCTASE (NADH) RUTF"/>
    <property type="match status" value="1"/>
</dbReference>
<evidence type="ECO:0000256" key="1">
    <source>
        <dbReference type="ARBA" id="ARBA00009427"/>
    </source>
</evidence>
<keyword evidence="5 9" id="KW-0067">ATP-binding</keyword>
<feature type="binding site" evidence="9">
    <location>
        <begin position="28"/>
        <end position="36"/>
    </location>
    <ligand>
        <name>ATP</name>
        <dbReference type="ChEBI" id="CHEBI:30616"/>
    </ligand>
</feature>
<dbReference type="Gene3D" id="3.40.50.300">
    <property type="entry name" value="P-loop containing nucleotide triphosphate hydrolases"/>
    <property type="match status" value="1"/>
</dbReference>
<feature type="domain" description="Flavin reductase like" evidence="10">
    <location>
        <begin position="278"/>
        <end position="422"/>
    </location>
</feature>
<dbReference type="Gene3D" id="2.30.110.10">
    <property type="entry name" value="Electron Transport, Fmn-binding Protein, Chain A"/>
    <property type="match status" value="1"/>
</dbReference>
<evidence type="ECO:0000256" key="8">
    <source>
        <dbReference type="ARBA" id="ARBA00048478"/>
    </source>
</evidence>
<organism evidence="11 12">
    <name type="scientific">Micromonospora cathayae</name>
    <dbReference type="NCBI Taxonomy" id="3028804"/>
    <lineage>
        <taxon>Bacteria</taxon>
        <taxon>Bacillati</taxon>
        <taxon>Actinomycetota</taxon>
        <taxon>Actinomycetes</taxon>
        <taxon>Micromonosporales</taxon>
        <taxon>Micromonosporaceae</taxon>
        <taxon>Micromonospora</taxon>
    </lineage>
</organism>
<comment type="catalytic activity">
    <reaction evidence="8 9">
        <text>CMP + ATP = CDP + ADP</text>
        <dbReference type="Rhea" id="RHEA:11600"/>
        <dbReference type="ChEBI" id="CHEBI:30616"/>
        <dbReference type="ChEBI" id="CHEBI:58069"/>
        <dbReference type="ChEBI" id="CHEBI:60377"/>
        <dbReference type="ChEBI" id="CHEBI:456216"/>
        <dbReference type="EC" id="2.7.4.25"/>
    </reaction>
</comment>